<proteinExistence type="predicted"/>
<keyword evidence="1" id="KW-1133">Transmembrane helix</keyword>
<reference evidence="2 3" key="1">
    <citation type="submission" date="2013-02" db="EMBL/GenBank/DDBJ databases">
        <title>Draft genome sequence of Amycolatopsis vancoresmycina strain DSM 44592T.</title>
        <authorList>
            <person name="Kumar S."/>
            <person name="Kaur N."/>
            <person name="Kaur C."/>
            <person name="Raghava G.P.S."/>
            <person name="Mayilraj S."/>
        </authorList>
    </citation>
    <scope>NUCLEOTIDE SEQUENCE [LARGE SCALE GENOMIC DNA]</scope>
    <source>
        <strain evidence="2 3">DSM 44592</strain>
    </source>
</reference>
<dbReference type="Proteomes" id="UP000014139">
    <property type="component" value="Unassembled WGS sequence"/>
</dbReference>
<dbReference type="EMBL" id="AOUO01000019">
    <property type="protein sequence ID" value="EOD70280.1"/>
    <property type="molecule type" value="Genomic_DNA"/>
</dbReference>
<evidence type="ECO:0000313" key="2">
    <source>
        <dbReference type="EMBL" id="EOD70280.1"/>
    </source>
</evidence>
<protein>
    <submittedName>
        <fullName evidence="2">Uncharacterized protein</fullName>
    </submittedName>
</protein>
<keyword evidence="3" id="KW-1185">Reference proteome</keyword>
<feature type="transmembrane region" description="Helical" evidence="1">
    <location>
        <begin position="30"/>
        <end position="49"/>
    </location>
</feature>
<accession>R1I391</accession>
<gene>
    <name evidence="2" type="ORF">H480_01837</name>
</gene>
<name>R1I391_9PSEU</name>
<sequence length="227" mass="25228">MISLFLGLSETVVTVVLLQASGWVQGLLTVFATGFPILTAIGFFVLLWCKPEVLYAPADFAAGTTVAEYTEAMTRRTRREVQVAESIIRSAANSLKEDLSKLGADTPAQDVIIDNVANAIRNNVVHIEIDNIVPGKNVVAEMLVNETTTVQELLDFTYYSLEDFVDVYTYGISWQLINSRTEEVIEVAEREHRIIHGDLRPLKDAEILPTDRLVAARIPHSARRGRT</sequence>
<keyword evidence="1" id="KW-0472">Membrane</keyword>
<dbReference type="PATRIC" id="fig|1292037.4.peg.362"/>
<evidence type="ECO:0000313" key="3">
    <source>
        <dbReference type="Proteomes" id="UP000014139"/>
    </source>
</evidence>
<organism evidence="2 3">
    <name type="scientific">Amycolatopsis vancoresmycina DSM 44592</name>
    <dbReference type="NCBI Taxonomy" id="1292037"/>
    <lineage>
        <taxon>Bacteria</taxon>
        <taxon>Bacillati</taxon>
        <taxon>Actinomycetota</taxon>
        <taxon>Actinomycetes</taxon>
        <taxon>Pseudonocardiales</taxon>
        <taxon>Pseudonocardiaceae</taxon>
        <taxon>Amycolatopsis</taxon>
    </lineage>
</organism>
<dbReference type="RefSeq" id="WP_003056179.1">
    <property type="nucleotide sequence ID" value="NZ_AOUO01000019.1"/>
</dbReference>
<keyword evidence="1" id="KW-0812">Transmembrane</keyword>
<evidence type="ECO:0000256" key="1">
    <source>
        <dbReference type="SAM" id="Phobius"/>
    </source>
</evidence>
<comment type="caution">
    <text evidence="2">The sequence shown here is derived from an EMBL/GenBank/DDBJ whole genome shotgun (WGS) entry which is preliminary data.</text>
</comment>
<dbReference type="OrthoDB" id="3697814at2"/>
<dbReference type="AlphaFoldDB" id="R1I391"/>